<feature type="region of interest" description="Disordered" evidence="1">
    <location>
        <begin position="108"/>
        <end position="129"/>
    </location>
</feature>
<evidence type="ECO:0000256" key="1">
    <source>
        <dbReference type="SAM" id="MobiDB-lite"/>
    </source>
</evidence>
<evidence type="ECO:0000313" key="2">
    <source>
        <dbReference type="EMBL" id="JAP36356.1"/>
    </source>
</evidence>
<dbReference type="EMBL" id="GEDG01002034">
    <property type="protein sequence ID" value="JAP36356.1"/>
    <property type="molecule type" value="Transcribed_RNA"/>
</dbReference>
<dbReference type="AlphaFoldDB" id="A0A0V0IUY9"/>
<protein>
    <submittedName>
        <fullName evidence="2">Putative ovule protein</fullName>
    </submittedName>
</protein>
<reference evidence="2" key="1">
    <citation type="submission" date="2015-12" db="EMBL/GenBank/DDBJ databases">
        <title>Gene expression during late stages of embryo sac development: a critical building block for successful pollen-pistil interactions.</title>
        <authorList>
            <person name="Liu Y."/>
            <person name="Joly V."/>
            <person name="Sabar M."/>
            <person name="Matton D.P."/>
        </authorList>
    </citation>
    <scope>NUCLEOTIDE SEQUENCE</scope>
</reference>
<proteinExistence type="predicted"/>
<sequence length="129" mass="15059">MMILVSYSKMSSKSPLTITYGSNMLSWHTTMTLKYHSLSSPPSLFTRHVWWKLSKKGINEMQLSSSNTFIQTHHIFISCLAVGAPCFSPKQWKEFYVYMNMRFTKDSKKNPYRHQNQELMNGKLHGRSS</sequence>
<organism evidence="2">
    <name type="scientific">Solanum chacoense</name>
    <name type="common">Chaco potato</name>
    <dbReference type="NCBI Taxonomy" id="4108"/>
    <lineage>
        <taxon>Eukaryota</taxon>
        <taxon>Viridiplantae</taxon>
        <taxon>Streptophyta</taxon>
        <taxon>Embryophyta</taxon>
        <taxon>Tracheophyta</taxon>
        <taxon>Spermatophyta</taxon>
        <taxon>Magnoliopsida</taxon>
        <taxon>eudicotyledons</taxon>
        <taxon>Gunneridae</taxon>
        <taxon>Pentapetalae</taxon>
        <taxon>asterids</taxon>
        <taxon>lamiids</taxon>
        <taxon>Solanales</taxon>
        <taxon>Solanaceae</taxon>
        <taxon>Solanoideae</taxon>
        <taxon>Solaneae</taxon>
        <taxon>Solanum</taxon>
    </lineage>
</organism>
<accession>A0A0V0IUY9</accession>
<name>A0A0V0IUY9_SOLCH</name>